<evidence type="ECO:0000313" key="3">
    <source>
        <dbReference type="EMBL" id="SDU78623.1"/>
    </source>
</evidence>
<dbReference type="Gene3D" id="3.30.1340.30">
    <property type="match status" value="3"/>
</dbReference>
<dbReference type="RefSeq" id="WP_017676991.1">
    <property type="nucleotide sequence ID" value="NZ_LT629797.1"/>
</dbReference>
<dbReference type="EMBL" id="LT629797">
    <property type="protein sequence ID" value="SDU78623.1"/>
    <property type="molecule type" value="Genomic_DNA"/>
</dbReference>
<dbReference type="PANTHER" id="PTHR34606">
    <property type="entry name" value="BON DOMAIN-CONTAINING PROTEIN"/>
    <property type="match status" value="1"/>
</dbReference>
<name>A0A1H2LC94_9PSED</name>
<dbReference type="PANTHER" id="PTHR34606:SF15">
    <property type="entry name" value="BON DOMAIN-CONTAINING PROTEIN"/>
    <property type="match status" value="1"/>
</dbReference>
<dbReference type="InterPro" id="IPR007055">
    <property type="entry name" value="BON_dom"/>
</dbReference>
<keyword evidence="4" id="KW-1185">Reference proteome</keyword>
<feature type="signal peptide" evidence="1">
    <location>
        <begin position="1"/>
        <end position="27"/>
    </location>
</feature>
<dbReference type="PROSITE" id="PS50914">
    <property type="entry name" value="BON"/>
    <property type="match status" value="3"/>
</dbReference>
<feature type="domain" description="BON" evidence="2">
    <location>
        <begin position="210"/>
        <end position="277"/>
    </location>
</feature>
<dbReference type="InterPro" id="IPR051686">
    <property type="entry name" value="Lipoprotein_DolP"/>
</dbReference>
<dbReference type="AlphaFoldDB" id="A0A1H2LC94"/>
<protein>
    <submittedName>
        <fullName evidence="3">Osmotically-inducible protein OsmY, contains BON domain</fullName>
    </submittedName>
</protein>
<dbReference type="InterPro" id="IPR014004">
    <property type="entry name" value="Transpt-assoc_nodulatn_dom_bac"/>
</dbReference>
<feature type="domain" description="BON" evidence="2">
    <location>
        <begin position="35"/>
        <end position="103"/>
    </location>
</feature>
<gene>
    <name evidence="3" type="ORF">SAMN05216363_1136</name>
</gene>
<dbReference type="Proteomes" id="UP000198675">
    <property type="component" value="Chromosome I"/>
</dbReference>
<organism evidence="3 4">
    <name type="scientific">Pseudomonas sihuiensis</name>
    <dbReference type="NCBI Taxonomy" id="1274359"/>
    <lineage>
        <taxon>Bacteria</taxon>
        <taxon>Pseudomonadati</taxon>
        <taxon>Pseudomonadota</taxon>
        <taxon>Gammaproteobacteria</taxon>
        <taxon>Pseudomonadales</taxon>
        <taxon>Pseudomonadaceae</taxon>
        <taxon>Pseudomonas</taxon>
    </lineage>
</organism>
<sequence>MHTQPRTLLLASSLALAIATASGGALAENMSQDITEARQESQISTAYSISPYLRASDLKVSVDNGKATLTGRVTEEANKELANEIALGVSGIDSVTNNIVVDAKFTPSKSSGERSFGDTIDDASTTAAIKSKLLWSRHAEGMDTKVVTRDGKVTLSGTVGSSEALEHAASLAMSTNGVTAVDNQLKVKADKPGMVDSSKQAASEAGDDIADSWITTKVKSTLLYSRNVGGTGIDVSTENGVVTLSGKVDDGAERALAVKLTENVRGVRSVQSKALTF</sequence>
<evidence type="ECO:0000259" key="2">
    <source>
        <dbReference type="PROSITE" id="PS50914"/>
    </source>
</evidence>
<evidence type="ECO:0000313" key="4">
    <source>
        <dbReference type="Proteomes" id="UP000198675"/>
    </source>
</evidence>
<feature type="domain" description="BON" evidence="2">
    <location>
        <begin position="121"/>
        <end position="189"/>
    </location>
</feature>
<reference evidence="4" key="1">
    <citation type="submission" date="2016-10" db="EMBL/GenBank/DDBJ databases">
        <authorList>
            <person name="Varghese N."/>
            <person name="Submissions S."/>
        </authorList>
    </citation>
    <scope>NUCLEOTIDE SEQUENCE [LARGE SCALE GENOMIC DNA]</scope>
    <source>
        <strain evidence="4">KCTC 32246</strain>
    </source>
</reference>
<evidence type="ECO:0000256" key="1">
    <source>
        <dbReference type="SAM" id="SignalP"/>
    </source>
</evidence>
<dbReference type="Pfam" id="PF04972">
    <property type="entry name" value="BON"/>
    <property type="match status" value="3"/>
</dbReference>
<accession>A0A1H2LC94</accession>
<feature type="chain" id="PRO_5009279235" evidence="1">
    <location>
        <begin position="28"/>
        <end position="277"/>
    </location>
</feature>
<keyword evidence="1" id="KW-0732">Signal</keyword>
<proteinExistence type="predicted"/>
<dbReference type="SMART" id="SM00749">
    <property type="entry name" value="BON"/>
    <property type="match status" value="3"/>
</dbReference>